<proteinExistence type="predicted"/>
<keyword evidence="1" id="KW-1133">Transmembrane helix</keyword>
<sequence length="63" mass="7088">MVRKIISLVLGTVLVFAGIYGLLYLLLFTVDPVRTLYFLVPIGLFAVGIAILWEDLTALIRRH</sequence>
<keyword evidence="1" id="KW-0472">Membrane</keyword>
<evidence type="ECO:0000256" key="1">
    <source>
        <dbReference type="SAM" id="Phobius"/>
    </source>
</evidence>
<keyword evidence="1" id="KW-0812">Transmembrane</keyword>
<feature type="transmembrane region" description="Helical" evidence="1">
    <location>
        <begin position="36"/>
        <end position="53"/>
    </location>
</feature>
<dbReference type="OrthoDB" id="8399798at2"/>
<evidence type="ECO:0000313" key="3">
    <source>
        <dbReference type="Proteomes" id="UP000254939"/>
    </source>
</evidence>
<feature type="transmembrane region" description="Helical" evidence="1">
    <location>
        <begin position="7"/>
        <end position="30"/>
    </location>
</feature>
<protein>
    <submittedName>
        <fullName evidence="2">Uncharacterized protein</fullName>
    </submittedName>
</protein>
<evidence type="ECO:0000313" key="2">
    <source>
        <dbReference type="EMBL" id="RDJ15320.1"/>
    </source>
</evidence>
<dbReference type="Proteomes" id="UP000254939">
    <property type="component" value="Unassembled WGS sequence"/>
</dbReference>
<dbReference type="EMBL" id="NAAC01000004">
    <property type="protein sequence ID" value="RDJ15320.1"/>
    <property type="molecule type" value="Genomic_DNA"/>
</dbReference>
<gene>
    <name evidence="2" type="ORF">B5K06_03165</name>
</gene>
<comment type="caution">
    <text evidence="2">The sequence shown here is derived from an EMBL/GenBank/DDBJ whole genome shotgun (WGS) entry which is preliminary data.</text>
</comment>
<accession>A0A370KUZ2</accession>
<organism evidence="2 3">
    <name type="scientific">Rhizobium grahamii</name>
    <dbReference type="NCBI Taxonomy" id="1120045"/>
    <lineage>
        <taxon>Bacteria</taxon>
        <taxon>Pseudomonadati</taxon>
        <taxon>Pseudomonadota</taxon>
        <taxon>Alphaproteobacteria</taxon>
        <taxon>Hyphomicrobiales</taxon>
        <taxon>Rhizobiaceae</taxon>
        <taxon>Rhizobium/Agrobacterium group</taxon>
        <taxon>Rhizobium</taxon>
    </lineage>
</organism>
<dbReference type="RefSeq" id="WP_114711336.1">
    <property type="nucleotide sequence ID" value="NZ_KZ857258.1"/>
</dbReference>
<dbReference type="AlphaFoldDB" id="A0A370KUZ2"/>
<name>A0A370KUZ2_9HYPH</name>
<reference evidence="2 3" key="1">
    <citation type="submission" date="2017-03" db="EMBL/GenBank/DDBJ databases">
        <title>Genome analysis of Rhizobial strains effectives or ineffectives for nitrogen fixation isolated from bean seeds.</title>
        <authorList>
            <person name="Peralta H."/>
            <person name="Aguilar-Vera A."/>
            <person name="Mora Y."/>
            <person name="Vargas-Lagunas C."/>
            <person name="Girard L."/>
            <person name="Mora J."/>
        </authorList>
    </citation>
    <scope>NUCLEOTIDE SEQUENCE [LARGE SCALE GENOMIC DNA]</scope>
    <source>
        <strain evidence="2 3">CCGM3</strain>
    </source>
</reference>